<keyword evidence="1" id="KW-0547">Nucleotide-binding</keyword>
<reference evidence="1" key="1">
    <citation type="journal article" date="2021" name="Sci. Rep.">
        <title>Diploid genomic architecture of Nitzschia inconspicua, an elite biomass production diatom.</title>
        <authorList>
            <person name="Oliver A."/>
            <person name="Podell S."/>
            <person name="Pinowska A."/>
            <person name="Traller J.C."/>
            <person name="Smith S.R."/>
            <person name="McClure R."/>
            <person name="Beliaev A."/>
            <person name="Bohutskyi P."/>
            <person name="Hill E.A."/>
            <person name="Rabines A."/>
            <person name="Zheng H."/>
            <person name="Allen L.Z."/>
            <person name="Kuo A."/>
            <person name="Grigoriev I.V."/>
            <person name="Allen A.E."/>
            <person name="Hazlebeck D."/>
            <person name="Allen E.E."/>
        </authorList>
    </citation>
    <scope>NUCLEOTIDE SEQUENCE</scope>
    <source>
        <strain evidence="1">Hildebrandi</strain>
    </source>
</reference>
<reference evidence="1" key="2">
    <citation type="submission" date="2021-04" db="EMBL/GenBank/DDBJ databases">
        <authorList>
            <person name="Podell S."/>
        </authorList>
    </citation>
    <scope>NUCLEOTIDE SEQUENCE</scope>
    <source>
        <strain evidence="1">Hildebrandi</strain>
    </source>
</reference>
<proteinExistence type="predicted"/>
<dbReference type="OrthoDB" id="6512918at2759"/>
<organism evidence="1 2">
    <name type="scientific">Nitzschia inconspicua</name>
    <dbReference type="NCBI Taxonomy" id="303405"/>
    <lineage>
        <taxon>Eukaryota</taxon>
        <taxon>Sar</taxon>
        <taxon>Stramenopiles</taxon>
        <taxon>Ochrophyta</taxon>
        <taxon>Bacillariophyta</taxon>
        <taxon>Bacillariophyceae</taxon>
        <taxon>Bacillariophycidae</taxon>
        <taxon>Bacillariales</taxon>
        <taxon>Bacillariaceae</taxon>
        <taxon>Nitzschia</taxon>
    </lineage>
</organism>
<dbReference type="EMBL" id="JAGRRH010000007">
    <property type="protein sequence ID" value="KAG7367344.1"/>
    <property type="molecule type" value="Genomic_DNA"/>
</dbReference>
<keyword evidence="2" id="KW-1185">Reference proteome</keyword>
<keyword evidence="1" id="KW-0067">ATP-binding</keyword>
<accession>A0A9K3LST9</accession>
<dbReference type="AlphaFoldDB" id="A0A9K3LST9"/>
<sequence length="93" mass="9992">MKDLLAQGKGIEIRKLTKTFGDKTAVNQLSMNIFSNQITALLGANGAGKVGFCFSSVVLSSICLLSLLNFVTSGICTPPCEILFLHRLRLSLC</sequence>
<dbReference type="GO" id="GO:0005524">
    <property type="term" value="F:ATP binding"/>
    <property type="evidence" value="ECO:0007669"/>
    <property type="project" value="UniProtKB-KW"/>
</dbReference>
<comment type="caution">
    <text evidence="1">The sequence shown here is derived from an EMBL/GenBank/DDBJ whole genome shotgun (WGS) entry which is preliminary data.</text>
</comment>
<evidence type="ECO:0000313" key="1">
    <source>
        <dbReference type="EMBL" id="KAG7367344.1"/>
    </source>
</evidence>
<name>A0A9K3LST9_9STRA</name>
<gene>
    <name evidence="1" type="ORF">IV203_030015</name>
</gene>
<evidence type="ECO:0000313" key="2">
    <source>
        <dbReference type="Proteomes" id="UP000693970"/>
    </source>
</evidence>
<protein>
    <submittedName>
        <fullName evidence="1">ABC transporter, ATP-binding protein</fullName>
    </submittedName>
</protein>
<dbReference type="Proteomes" id="UP000693970">
    <property type="component" value="Unassembled WGS sequence"/>
</dbReference>